<reference evidence="1 2" key="1">
    <citation type="submission" date="2019-03" db="EMBL/GenBank/DDBJ databases">
        <title>Single cell metagenomics reveals metabolic interactions within the superorganism composed of flagellate Streblomastix strix and complex community of Bacteroidetes bacteria on its surface.</title>
        <authorList>
            <person name="Treitli S.C."/>
            <person name="Kolisko M."/>
            <person name="Husnik F."/>
            <person name="Keeling P."/>
            <person name="Hampl V."/>
        </authorList>
    </citation>
    <scope>NUCLEOTIDE SEQUENCE [LARGE SCALE GENOMIC DNA]</scope>
    <source>
        <strain evidence="1">ST1C</strain>
    </source>
</reference>
<dbReference type="EMBL" id="SNRW01002140">
    <property type="protein sequence ID" value="KAA6393789.1"/>
    <property type="molecule type" value="Genomic_DNA"/>
</dbReference>
<sequence length="443" mass="48746">MQNEDSLFVDALTGSDGNDCTSEHVCKTIGRAVTMAPNYIVISLQNQTLTEISVVIQSKSVRLEGKGNGADGTKIAWGTDDLESYSNSFPNSAPTTLFEVKKGNLICNLIRFQLKQITFEDSLVGLFFDISNSGSLYLTDSIVLLDNQKSYHSNPLYADHNNDIYLINVFSLGDGTLQLNNTVICNLTQVVTEYGFFDNFQHKLRGEYVQETTLKLRFYSVIELTHENSKLIVSNSTFSNISLAHDGCIIRIWAFNTVQIQDSSFISLRGMATNSQVNNINNNNGKPNQITEYKEYLKSQSQVYVISAELGSVQFSYSSRPFTIQGCTFSGFLNKTYSSIQPGGGALSFSLSLVVKISQSSFIECHSIGGSGGALSISLCTSTASVTNSIFINNSADTSGGSINIIGGGFMAIRGYKELQREEDEINREKDIYLYWIQDHGVS</sequence>
<dbReference type="SUPFAM" id="SSF51126">
    <property type="entry name" value="Pectin lyase-like"/>
    <property type="match status" value="1"/>
</dbReference>
<organism evidence="1 2">
    <name type="scientific">Streblomastix strix</name>
    <dbReference type="NCBI Taxonomy" id="222440"/>
    <lineage>
        <taxon>Eukaryota</taxon>
        <taxon>Metamonada</taxon>
        <taxon>Preaxostyla</taxon>
        <taxon>Oxymonadida</taxon>
        <taxon>Streblomastigidae</taxon>
        <taxon>Streblomastix</taxon>
    </lineage>
</organism>
<dbReference type="AlphaFoldDB" id="A0A5J4WHM0"/>
<proteinExistence type="predicted"/>
<comment type="caution">
    <text evidence="1">The sequence shown here is derived from an EMBL/GenBank/DDBJ whole genome shotgun (WGS) entry which is preliminary data.</text>
</comment>
<dbReference type="Proteomes" id="UP000324800">
    <property type="component" value="Unassembled WGS sequence"/>
</dbReference>
<protein>
    <submittedName>
        <fullName evidence="1">Uncharacterized protein</fullName>
    </submittedName>
</protein>
<name>A0A5J4WHM0_9EUKA</name>
<evidence type="ECO:0000313" key="1">
    <source>
        <dbReference type="EMBL" id="KAA6393789.1"/>
    </source>
</evidence>
<accession>A0A5J4WHM0</accession>
<gene>
    <name evidence="1" type="ORF">EZS28_010684</name>
</gene>
<dbReference type="InterPro" id="IPR011050">
    <property type="entry name" value="Pectin_lyase_fold/virulence"/>
</dbReference>
<evidence type="ECO:0000313" key="2">
    <source>
        <dbReference type="Proteomes" id="UP000324800"/>
    </source>
</evidence>